<organism evidence="2 3">
    <name type="scientific">Glutamicibacter soli</name>
    <dbReference type="NCBI Taxonomy" id="453836"/>
    <lineage>
        <taxon>Bacteria</taxon>
        <taxon>Bacillati</taxon>
        <taxon>Actinomycetota</taxon>
        <taxon>Actinomycetes</taxon>
        <taxon>Micrococcales</taxon>
        <taxon>Micrococcaceae</taxon>
        <taxon>Glutamicibacter</taxon>
    </lineage>
</organism>
<accession>A0A365Y879</accession>
<sequence length="101" mass="11198">MTTIPRKDIHLSLTGDQYDDLASALETHRNSFQDLASEASNGFGYLDTEYWTQRVTEVQHLIDTVHRLARGDSPEAVKQEAQDVANNEARPEAGTEVGPEA</sequence>
<dbReference type="RefSeq" id="WP_113608032.1">
    <property type="nucleotide sequence ID" value="NZ_POAF01000011.1"/>
</dbReference>
<proteinExistence type="predicted"/>
<evidence type="ECO:0000313" key="2">
    <source>
        <dbReference type="EMBL" id="RBL98880.1"/>
    </source>
</evidence>
<comment type="caution">
    <text evidence="2">The sequence shown here is derived from an EMBL/GenBank/DDBJ whole genome shotgun (WGS) entry which is preliminary data.</text>
</comment>
<keyword evidence="3" id="KW-1185">Reference proteome</keyword>
<feature type="compositionally biased region" description="Basic and acidic residues" evidence="1">
    <location>
        <begin position="71"/>
        <end position="81"/>
    </location>
</feature>
<dbReference type="AlphaFoldDB" id="A0A365Y879"/>
<dbReference type="Proteomes" id="UP000252167">
    <property type="component" value="Unassembled WGS sequence"/>
</dbReference>
<name>A0A365Y879_9MICC</name>
<dbReference type="EMBL" id="POAF01000011">
    <property type="protein sequence ID" value="RBL98880.1"/>
    <property type="molecule type" value="Genomic_DNA"/>
</dbReference>
<protein>
    <submittedName>
        <fullName evidence="2">Uncharacterized protein</fullName>
    </submittedName>
</protein>
<gene>
    <name evidence="2" type="ORF">C1H84_16700</name>
</gene>
<feature type="region of interest" description="Disordered" evidence="1">
    <location>
        <begin position="71"/>
        <end position="101"/>
    </location>
</feature>
<reference evidence="2 3" key="1">
    <citation type="submission" date="2018-01" db="EMBL/GenBank/DDBJ databases">
        <title>Glutamicibacter soli strain NHPC-3 Whole genome sequence and assembly.</title>
        <authorList>
            <person name="Choudhury P."/>
            <person name="Gupta D."/>
            <person name="Sengupta K."/>
            <person name="Jawed A."/>
            <person name="Sultana N."/>
            <person name="Saha P."/>
        </authorList>
    </citation>
    <scope>NUCLEOTIDE SEQUENCE [LARGE SCALE GENOMIC DNA]</scope>
    <source>
        <strain evidence="2 3">NHPC-3</strain>
    </source>
</reference>
<evidence type="ECO:0000256" key="1">
    <source>
        <dbReference type="SAM" id="MobiDB-lite"/>
    </source>
</evidence>
<evidence type="ECO:0000313" key="3">
    <source>
        <dbReference type="Proteomes" id="UP000252167"/>
    </source>
</evidence>